<organism evidence="2">
    <name type="scientific">Sesamum radiatum</name>
    <name type="common">Black benniseed</name>
    <dbReference type="NCBI Taxonomy" id="300843"/>
    <lineage>
        <taxon>Eukaryota</taxon>
        <taxon>Viridiplantae</taxon>
        <taxon>Streptophyta</taxon>
        <taxon>Embryophyta</taxon>
        <taxon>Tracheophyta</taxon>
        <taxon>Spermatophyta</taxon>
        <taxon>Magnoliopsida</taxon>
        <taxon>eudicotyledons</taxon>
        <taxon>Gunneridae</taxon>
        <taxon>Pentapetalae</taxon>
        <taxon>asterids</taxon>
        <taxon>lamiids</taxon>
        <taxon>Lamiales</taxon>
        <taxon>Pedaliaceae</taxon>
        <taxon>Sesamum</taxon>
    </lineage>
</organism>
<dbReference type="AlphaFoldDB" id="A0AAW2THY8"/>
<reference evidence="2" key="2">
    <citation type="journal article" date="2024" name="Plant">
        <title>Genomic evolution and insights into agronomic trait innovations of Sesamum species.</title>
        <authorList>
            <person name="Miao H."/>
            <person name="Wang L."/>
            <person name="Qu L."/>
            <person name="Liu H."/>
            <person name="Sun Y."/>
            <person name="Le M."/>
            <person name="Wang Q."/>
            <person name="Wei S."/>
            <person name="Zheng Y."/>
            <person name="Lin W."/>
            <person name="Duan Y."/>
            <person name="Cao H."/>
            <person name="Xiong S."/>
            <person name="Wang X."/>
            <person name="Wei L."/>
            <person name="Li C."/>
            <person name="Ma Q."/>
            <person name="Ju M."/>
            <person name="Zhao R."/>
            <person name="Li G."/>
            <person name="Mu C."/>
            <person name="Tian Q."/>
            <person name="Mei H."/>
            <person name="Zhang T."/>
            <person name="Gao T."/>
            <person name="Zhang H."/>
        </authorList>
    </citation>
    <scope>NUCLEOTIDE SEQUENCE</scope>
    <source>
        <strain evidence="2">G02</strain>
    </source>
</reference>
<dbReference type="EMBL" id="JACGWJ010000008">
    <property type="protein sequence ID" value="KAL0403271.1"/>
    <property type="molecule type" value="Genomic_DNA"/>
</dbReference>
<gene>
    <name evidence="2" type="ORF">Sradi_1967900</name>
</gene>
<comment type="caution">
    <text evidence="2">The sequence shown here is derived from an EMBL/GenBank/DDBJ whole genome shotgun (WGS) entry which is preliminary data.</text>
</comment>
<evidence type="ECO:0000313" key="2">
    <source>
        <dbReference type="EMBL" id="KAL0403271.1"/>
    </source>
</evidence>
<proteinExistence type="predicted"/>
<protein>
    <submittedName>
        <fullName evidence="2">Uncharacterized protein</fullName>
    </submittedName>
</protein>
<sequence>MLMPILTQLYAVLTEAIRRKVAAPSHRQPPSPSNKEADTGDDVKKASGNSSAKKQEVHRSGVRWDQLV</sequence>
<reference evidence="2" key="1">
    <citation type="submission" date="2020-06" db="EMBL/GenBank/DDBJ databases">
        <authorList>
            <person name="Li T."/>
            <person name="Hu X."/>
            <person name="Zhang T."/>
            <person name="Song X."/>
            <person name="Zhang H."/>
            <person name="Dai N."/>
            <person name="Sheng W."/>
            <person name="Hou X."/>
            <person name="Wei L."/>
        </authorList>
    </citation>
    <scope>NUCLEOTIDE SEQUENCE</scope>
    <source>
        <strain evidence="2">G02</strain>
        <tissue evidence="2">Leaf</tissue>
    </source>
</reference>
<evidence type="ECO:0000256" key="1">
    <source>
        <dbReference type="SAM" id="MobiDB-lite"/>
    </source>
</evidence>
<accession>A0AAW2THY8</accession>
<feature type="region of interest" description="Disordered" evidence="1">
    <location>
        <begin position="21"/>
        <end position="68"/>
    </location>
</feature>
<name>A0AAW2THY8_SESRA</name>
<feature type="compositionally biased region" description="Basic and acidic residues" evidence="1">
    <location>
        <begin position="35"/>
        <end position="45"/>
    </location>
</feature>